<protein>
    <recommendedName>
        <fullName evidence="2">Autotransporter domain-containing protein</fullName>
    </recommendedName>
</protein>
<dbReference type="SMART" id="SM00869">
    <property type="entry name" value="Autotransporter"/>
    <property type="match status" value="1"/>
</dbReference>
<evidence type="ECO:0000313" key="4">
    <source>
        <dbReference type="Proteomes" id="UP000553706"/>
    </source>
</evidence>
<evidence type="ECO:0000256" key="1">
    <source>
        <dbReference type="SAM" id="SignalP"/>
    </source>
</evidence>
<name>A0A840VRX9_9PROT</name>
<gene>
    <name evidence="3" type="ORF">HNP71_002623</name>
</gene>
<dbReference type="InterPro" id="IPR036709">
    <property type="entry name" value="Autotransporte_beta_dom_sf"/>
</dbReference>
<keyword evidence="4" id="KW-1185">Reference proteome</keyword>
<dbReference type="InterPro" id="IPR005546">
    <property type="entry name" value="Autotransporte_beta"/>
</dbReference>
<dbReference type="AlphaFoldDB" id="A0A840VRX9"/>
<dbReference type="RefSeq" id="WP_183267372.1">
    <property type="nucleotide sequence ID" value="NZ_JACHFJ010000015.1"/>
</dbReference>
<evidence type="ECO:0000259" key="2">
    <source>
        <dbReference type="PROSITE" id="PS51208"/>
    </source>
</evidence>
<dbReference type="PROSITE" id="PS51208">
    <property type="entry name" value="AUTOTRANSPORTER"/>
    <property type="match status" value="1"/>
</dbReference>
<dbReference type="Gene3D" id="2.40.128.130">
    <property type="entry name" value="Autotransporter beta-domain"/>
    <property type="match status" value="1"/>
</dbReference>
<sequence length="837" mass="81128">MNTSSIGIALARKGANASLLVLPAAMGLAAPAAAQSVISTSHYAPVNLARYGNAGVSIANGVTVDSQSWAALWDLSPAQLSNAGQVQAANGAGIWLGGGGGVTNTGSVAGNNAVELWASGSVANSGNISATRYGVVVNGGAGQVSNSGAISAGFDGVSLNQGGGVTNTGSIFGGHIGVYTGNGAGSVTNSGQISASRGDAVSLYSGGSLTNTETGRLLGGYSGVYAGGDGSRITNAGLISGPDFGVYLTGASSLNNSGTIAGGIGGAIDTGGGGVVENTGLITGTTAGVKLAKGGTLDNAGTIAGATGIIASGAVDIIDTGSIIATGGGNAISLSRGASSITLGTGAQIVGDIAGNGTASSISLTGGGTLSSDIMGFGSGGSLIVAQGASWAGTGTWNVAQMVNNGSFSAGLATAPLRLNGNFSQSDTGTLVVLVKPGQVSSFSVTGTIKLGGTLTYVLAPGTYTPASYQFLEADAGLSGSFAQVEQVAQPLTLSLNSQAARLLVNSNFTVAPQGAGLLPDLSQAMTLDAQTMDDLLLGHAMSPGAGAECRNAPAQGDGKAGIASAIASGFCAAGGWVEAAGSNLATDGFNMTGGGFLAGVDHAIPATDGRIGLAAGYDDAAMRGKGTGTADLETVRLGLYANQPMGAFVLSGAVLDGIVNASTARQTGADAAVARENGNVLSLAAQAALPLAWGGWDISPAAGLRVTRVAIGGLAEGASVQAFALNGGASSGATVTPFLHLNLGRGYVAASHIVITPRVTFGVEGSLGNPGVGLGLATQDGTAFTLNPQELSPVSGVVGLGLRMAKGDWALDIGYSGRFAGNWSAQSLQAAVSARF</sequence>
<feature type="chain" id="PRO_5033059641" description="Autotransporter domain-containing protein" evidence="1">
    <location>
        <begin position="35"/>
        <end position="837"/>
    </location>
</feature>
<keyword evidence="1" id="KW-0732">Signal</keyword>
<dbReference type="EMBL" id="JACHFJ010000015">
    <property type="protein sequence ID" value="MBB5374351.1"/>
    <property type="molecule type" value="Genomic_DNA"/>
</dbReference>
<feature type="signal peptide" evidence="1">
    <location>
        <begin position="1"/>
        <end position="34"/>
    </location>
</feature>
<dbReference type="SUPFAM" id="SSF103515">
    <property type="entry name" value="Autotransporter"/>
    <property type="match status" value="1"/>
</dbReference>
<proteinExistence type="predicted"/>
<evidence type="ECO:0000313" key="3">
    <source>
        <dbReference type="EMBL" id="MBB5374351.1"/>
    </source>
</evidence>
<accession>A0A840VRX9</accession>
<dbReference type="Proteomes" id="UP000553706">
    <property type="component" value="Unassembled WGS sequence"/>
</dbReference>
<organism evidence="3 4">
    <name type="scientific">Acidocella aromatica</name>
    <dbReference type="NCBI Taxonomy" id="1303579"/>
    <lineage>
        <taxon>Bacteria</taxon>
        <taxon>Pseudomonadati</taxon>
        <taxon>Pseudomonadota</taxon>
        <taxon>Alphaproteobacteria</taxon>
        <taxon>Acetobacterales</taxon>
        <taxon>Acidocellaceae</taxon>
        <taxon>Acidocella</taxon>
    </lineage>
</organism>
<comment type="caution">
    <text evidence="3">The sequence shown here is derived from an EMBL/GenBank/DDBJ whole genome shotgun (WGS) entry which is preliminary data.</text>
</comment>
<feature type="domain" description="Autotransporter" evidence="2">
    <location>
        <begin position="569"/>
        <end position="837"/>
    </location>
</feature>
<reference evidence="3 4" key="1">
    <citation type="submission" date="2020-08" db="EMBL/GenBank/DDBJ databases">
        <title>Genomic Encyclopedia of Type Strains, Phase IV (KMG-IV): sequencing the most valuable type-strain genomes for metagenomic binning, comparative biology and taxonomic classification.</title>
        <authorList>
            <person name="Goeker M."/>
        </authorList>
    </citation>
    <scope>NUCLEOTIDE SEQUENCE [LARGE SCALE GENOMIC DNA]</scope>
    <source>
        <strain evidence="3 4">DSM 27026</strain>
    </source>
</reference>